<dbReference type="HOGENOM" id="CLU_021114_1_2_9"/>
<dbReference type="InterPro" id="IPR018631">
    <property type="entry name" value="AAA-ATPase-like_dom"/>
</dbReference>
<accession>L0KD63</accession>
<dbReference type="PANTHER" id="PTHR34825">
    <property type="entry name" value="CONSERVED PROTEIN, WITH A WEAK D-GALACTARATE DEHYDRATASE/ALTRONATE HYDROLASE DOMAIN"/>
    <property type="match status" value="1"/>
</dbReference>
<dbReference type="PATRIC" id="fig|748449.3.peg.2064"/>
<dbReference type="Proteomes" id="UP000010880">
    <property type="component" value="Chromosome"/>
</dbReference>
<feature type="domain" description="AAA-ATPase-like" evidence="1">
    <location>
        <begin position="5"/>
        <end position="229"/>
    </location>
</feature>
<dbReference type="STRING" id="748449.Halha_2150"/>
<dbReference type="InterPro" id="IPR012547">
    <property type="entry name" value="PDDEXK_9"/>
</dbReference>
<dbReference type="Pfam" id="PF09820">
    <property type="entry name" value="AAA-ATPase_like"/>
    <property type="match status" value="1"/>
</dbReference>
<dbReference type="KEGG" id="hhl:Halha_2150"/>
<dbReference type="OrthoDB" id="1050390at2"/>
<evidence type="ECO:0000259" key="1">
    <source>
        <dbReference type="Pfam" id="PF09820"/>
    </source>
</evidence>
<dbReference type="EMBL" id="CP003359">
    <property type="protein sequence ID" value="AGB42033.1"/>
    <property type="molecule type" value="Genomic_DNA"/>
</dbReference>
<dbReference type="PANTHER" id="PTHR34825:SF1">
    <property type="entry name" value="AAA-ATPASE-LIKE DOMAIN-CONTAINING PROTEIN"/>
    <property type="match status" value="1"/>
</dbReference>
<protein>
    <recommendedName>
        <fullName evidence="1">AAA-ATPase-like domain-containing protein</fullName>
    </recommendedName>
</protein>
<dbReference type="Gene3D" id="3.40.50.300">
    <property type="entry name" value="P-loop containing nucleotide triphosphate hydrolases"/>
    <property type="match status" value="1"/>
</dbReference>
<name>L0KD63_HALHC</name>
<sequence length="554" mass="65271">MKKLPIGISDFKKLREENYYFVDKSLFIKEIIDEDAEVILLPRPRRFGKTLNISMLRYFFEKNKQDNSNLFTGLKIEEQKEYLEHQGNYPLIMLTFKDIKENNWPRTYTKLKQVIAREYKRHKYLLESDVLDKYDKKQFQDIISLQAELPFYEDALRSLSEHLANYHKEKVMILIDEYDQPIQRGYLAGYYKQVMNFMRNLLSGGLKDNLHLKKGVLTGILRVAKESIFSGLNNLLVSTLLDKVYDSYFGLLEEEVEEIFNYYNLAYQVDQVKEWYNGYSFGEKIVYNPWSIVNCIYQEGEFRPYWANTSGNQLIRRLITEAGSEVKKDLELLLQGTDIQKEIDDNIVFSDLERKNTTIWSFLLLSGYLKASNQERDLGHLYCQLEIPNLEVEYIYRSIILDWFKENLNNEELEWMLKSLTEGDVETFSKIFKKIVKSSFSYFDLGRGNSENFYHAFVLGLVVNLRGEYQVKSNRESGYGRYDVMLIPSSKDKLGIIMEFKKVDQDESLERGVREALEQIADRDYRDILEELGINDILELGIAFCGKEVMVKSN</sequence>
<gene>
    <name evidence="2" type="ordered locus">Halha_2150</name>
</gene>
<dbReference type="eggNOG" id="COG4637">
    <property type="taxonomic scope" value="Bacteria"/>
</dbReference>
<dbReference type="RefSeq" id="WP_015327747.1">
    <property type="nucleotide sequence ID" value="NC_019978.1"/>
</dbReference>
<dbReference type="AlphaFoldDB" id="L0KD63"/>
<dbReference type="Pfam" id="PF08011">
    <property type="entry name" value="PDDEXK_9"/>
    <property type="match status" value="1"/>
</dbReference>
<keyword evidence="3" id="KW-1185">Reference proteome</keyword>
<reference evidence="3" key="1">
    <citation type="submission" date="2012-02" db="EMBL/GenBank/DDBJ databases">
        <title>The complete genome of Halobacteroides halobius DSM 5150.</title>
        <authorList>
            <person name="Lucas S."/>
            <person name="Copeland A."/>
            <person name="Lapidus A."/>
            <person name="Glavina del Rio T."/>
            <person name="Dalin E."/>
            <person name="Tice H."/>
            <person name="Bruce D."/>
            <person name="Goodwin L."/>
            <person name="Pitluck S."/>
            <person name="Peters L."/>
            <person name="Mikhailova N."/>
            <person name="Gu W."/>
            <person name="Kyrpides N."/>
            <person name="Mavromatis K."/>
            <person name="Ivanova N."/>
            <person name="Brettin T."/>
            <person name="Detter J.C."/>
            <person name="Han C."/>
            <person name="Larimer F."/>
            <person name="Land M."/>
            <person name="Hauser L."/>
            <person name="Markowitz V."/>
            <person name="Cheng J.-F."/>
            <person name="Hugenholtz P."/>
            <person name="Woyke T."/>
            <person name="Wu D."/>
            <person name="Tindall B."/>
            <person name="Pomrenke H."/>
            <person name="Brambilla E."/>
            <person name="Klenk H.-P."/>
            <person name="Eisen J.A."/>
        </authorList>
    </citation>
    <scope>NUCLEOTIDE SEQUENCE [LARGE SCALE GENOMIC DNA]</scope>
    <source>
        <strain evidence="3">ATCC 35273 / DSM 5150 / MD-1</strain>
    </source>
</reference>
<organism evidence="2 3">
    <name type="scientific">Halobacteroides halobius (strain ATCC 35273 / DSM 5150 / MD-1)</name>
    <dbReference type="NCBI Taxonomy" id="748449"/>
    <lineage>
        <taxon>Bacteria</taxon>
        <taxon>Bacillati</taxon>
        <taxon>Bacillota</taxon>
        <taxon>Clostridia</taxon>
        <taxon>Halanaerobiales</taxon>
        <taxon>Halobacteroidaceae</taxon>
        <taxon>Halobacteroides</taxon>
    </lineage>
</organism>
<evidence type="ECO:0000313" key="3">
    <source>
        <dbReference type="Proteomes" id="UP000010880"/>
    </source>
</evidence>
<proteinExistence type="predicted"/>
<dbReference type="InterPro" id="IPR027417">
    <property type="entry name" value="P-loop_NTPase"/>
</dbReference>
<evidence type="ECO:0000313" key="2">
    <source>
        <dbReference type="EMBL" id="AGB42033.1"/>
    </source>
</evidence>